<organism evidence="2 3">
    <name type="scientific">Rhodotorula taiwanensis</name>
    <dbReference type="NCBI Taxonomy" id="741276"/>
    <lineage>
        <taxon>Eukaryota</taxon>
        <taxon>Fungi</taxon>
        <taxon>Dikarya</taxon>
        <taxon>Basidiomycota</taxon>
        <taxon>Pucciniomycotina</taxon>
        <taxon>Microbotryomycetes</taxon>
        <taxon>Sporidiobolales</taxon>
        <taxon>Sporidiobolaceae</taxon>
        <taxon>Rhodotorula</taxon>
    </lineage>
</organism>
<feature type="compositionally biased region" description="Polar residues" evidence="1">
    <location>
        <begin position="285"/>
        <end position="294"/>
    </location>
</feature>
<dbReference type="AlphaFoldDB" id="A0A2S5BFD5"/>
<name>A0A2S5BFD5_9BASI</name>
<dbReference type="Proteomes" id="UP000237144">
    <property type="component" value="Unassembled WGS sequence"/>
</dbReference>
<feature type="compositionally biased region" description="Basic residues" evidence="1">
    <location>
        <begin position="199"/>
        <end position="208"/>
    </location>
</feature>
<feature type="region of interest" description="Disordered" evidence="1">
    <location>
        <begin position="1"/>
        <end position="33"/>
    </location>
</feature>
<protein>
    <recommendedName>
        <fullName evidence="4">G-patch domain-containing protein</fullName>
    </recommendedName>
</protein>
<proteinExistence type="predicted"/>
<feature type="compositionally biased region" description="Acidic residues" evidence="1">
    <location>
        <begin position="159"/>
        <end position="171"/>
    </location>
</feature>
<dbReference type="EMBL" id="PJQD01000014">
    <property type="protein sequence ID" value="POY75471.1"/>
    <property type="molecule type" value="Genomic_DNA"/>
</dbReference>
<comment type="caution">
    <text evidence="2">The sequence shown here is derived from an EMBL/GenBank/DDBJ whole genome shotgun (WGS) entry which is preliminary data.</text>
</comment>
<feature type="region of interest" description="Disordered" evidence="1">
    <location>
        <begin position="281"/>
        <end position="309"/>
    </location>
</feature>
<keyword evidence="3" id="KW-1185">Reference proteome</keyword>
<feature type="compositionally biased region" description="Polar residues" evidence="1">
    <location>
        <begin position="19"/>
        <end position="28"/>
    </location>
</feature>
<feature type="compositionally biased region" description="Basic and acidic residues" evidence="1">
    <location>
        <begin position="172"/>
        <end position="198"/>
    </location>
</feature>
<accession>A0A2S5BFD5</accession>
<evidence type="ECO:0008006" key="4">
    <source>
        <dbReference type="Google" id="ProtNLM"/>
    </source>
</evidence>
<reference evidence="2 3" key="1">
    <citation type="journal article" date="2018" name="Front. Microbiol.">
        <title>Prospects for Fungal Bioremediation of Acidic Radioactive Waste Sites: Characterization and Genome Sequence of Rhodotorula taiwanensis MD1149.</title>
        <authorList>
            <person name="Tkavc R."/>
            <person name="Matrosova V.Y."/>
            <person name="Grichenko O.E."/>
            <person name="Gostincar C."/>
            <person name="Volpe R.P."/>
            <person name="Klimenkova P."/>
            <person name="Gaidamakova E.K."/>
            <person name="Zhou C.E."/>
            <person name="Stewart B.J."/>
            <person name="Lyman M.G."/>
            <person name="Malfatti S.A."/>
            <person name="Rubinfeld B."/>
            <person name="Courtot M."/>
            <person name="Singh J."/>
            <person name="Dalgard C.L."/>
            <person name="Hamilton T."/>
            <person name="Frey K.G."/>
            <person name="Gunde-Cimerman N."/>
            <person name="Dugan L."/>
            <person name="Daly M.J."/>
        </authorList>
    </citation>
    <scope>NUCLEOTIDE SEQUENCE [LARGE SCALE GENOMIC DNA]</scope>
    <source>
        <strain evidence="2 3">MD1149</strain>
    </source>
</reference>
<evidence type="ECO:0000256" key="1">
    <source>
        <dbReference type="SAM" id="MobiDB-lite"/>
    </source>
</evidence>
<evidence type="ECO:0000313" key="3">
    <source>
        <dbReference type="Proteomes" id="UP000237144"/>
    </source>
</evidence>
<gene>
    <name evidence="2" type="ORF">BMF94_1373</name>
</gene>
<feature type="region of interest" description="Disordered" evidence="1">
    <location>
        <begin position="66"/>
        <end position="107"/>
    </location>
</feature>
<evidence type="ECO:0000313" key="2">
    <source>
        <dbReference type="EMBL" id="POY75471.1"/>
    </source>
</evidence>
<feature type="region of interest" description="Disordered" evidence="1">
    <location>
        <begin position="130"/>
        <end position="258"/>
    </location>
</feature>
<dbReference type="OrthoDB" id="3366546at2759"/>
<sequence length="350" mass="37057">MSGKFDSATYLRGLGWQGPGSSLNNSANGRAKPVSVVQKKSLAGIGRDRDTSFAWWDAVFSSVANKVGAAQQPEQRRTSTGILSHRPPPPKATAYEEDAAQAQASGSRLNLDAMAAVKLEQARRQLYSGFLRGSVMSGSRSDEEEGGGRDKKRPRRDDDDSDSDSDADSDQESCRESAVKPTKAERKAARVARKEAKAQRRAAKVARRAAKDKGKGLVASGTATPLSELSSAATSRSTSVDAGGDTSVDAGGDAAGVEQKLRDKALRKAAKLRAKEARLLAAASESVSLDTTPLATSAETTDADEDDEMAAARKAIRRAEKEERKLARALAKKARRTDAVVTVTATPITV</sequence>
<feature type="compositionally biased region" description="Polar residues" evidence="1">
    <location>
        <begin position="221"/>
        <end position="240"/>
    </location>
</feature>